<dbReference type="RefSeq" id="WP_150965416.1">
    <property type="nucleotide sequence ID" value="NZ_VZZJ01000020.1"/>
</dbReference>
<dbReference type="AlphaFoldDB" id="A0A6N6MPL1"/>
<keyword evidence="2" id="KW-1185">Reference proteome</keyword>
<evidence type="ECO:0000313" key="2">
    <source>
        <dbReference type="Proteomes" id="UP000441523"/>
    </source>
</evidence>
<accession>A0A6N6MPL1</accession>
<sequence>MDLAWREGPAGRWIADATPLAKVSFERTCRGPRQAGLTLIGDTVNWDLSKAPAEPRLSFLLRGWERMAAEEIVARAEREALRRPVDTDTLSRIQTELKEQLARNGWAFRSKRPLVEEFAHAASLTPGQHRFARALLGEARDVIAAVDRRLAEPAAQEDLAAARDPDHRADLLEACRYLTSLDGDRAHDANSMGWSAVASPAGHRLAGREELTALEGGHARGLVHAHRRQLPAELRGRLGF</sequence>
<proteinExistence type="predicted"/>
<organism evidence="1 2">
    <name type="scientific">Methylobacterium planeticum</name>
    <dbReference type="NCBI Taxonomy" id="2615211"/>
    <lineage>
        <taxon>Bacteria</taxon>
        <taxon>Pseudomonadati</taxon>
        <taxon>Pseudomonadota</taxon>
        <taxon>Alphaproteobacteria</taxon>
        <taxon>Hyphomicrobiales</taxon>
        <taxon>Methylobacteriaceae</taxon>
        <taxon>Methylobacterium</taxon>
    </lineage>
</organism>
<protein>
    <submittedName>
        <fullName evidence="1">Uncharacterized protein</fullName>
    </submittedName>
</protein>
<dbReference type="EMBL" id="VZZJ01000020">
    <property type="protein sequence ID" value="KAB1071158.1"/>
    <property type="molecule type" value="Genomic_DNA"/>
</dbReference>
<dbReference type="Proteomes" id="UP000441523">
    <property type="component" value="Unassembled WGS sequence"/>
</dbReference>
<evidence type="ECO:0000313" key="1">
    <source>
        <dbReference type="EMBL" id="KAB1071158.1"/>
    </source>
</evidence>
<gene>
    <name evidence="1" type="ORF">F6X51_19860</name>
</gene>
<comment type="caution">
    <text evidence="1">The sequence shown here is derived from an EMBL/GenBank/DDBJ whole genome shotgun (WGS) entry which is preliminary data.</text>
</comment>
<reference evidence="1 2" key="1">
    <citation type="submission" date="2019-09" db="EMBL/GenBank/DDBJ databases">
        <title>YIM 132548 draft genome.</title>
        <authorList>
            <person name="Jiang L."/>
        </authorList>
    </citation>
    <scope>NUCLEOTIDE SEQUENCE [LARGE SCALE GENOMIC DNA]</scope>
    <source>
        <strain evidence="1 2">YIM 132548</strain>
    </source>
</reference>
<name>A0A6N6MPL1_9HYPH</name>